<dbReference type="InterPro" id="IPR013783">
    <property type="entry name" value="Ig-like_fold"/>
</dbReference>
<gene>
    <name evidence="5" type="ORF">L2111_23515</name>
</gene>
<feature type="region of interest" description="Disordered" evidence="2">
    <location>
        <begin position="1"/>
        <end position="24"/>
    </location>
</feature>
<sequence length="1143" mass="124622">MAKITGAKGGSQKQHTPVEQPDSAQSMARCRMLLALGEGEFAGGLDATRIFLDGTPLGNADGTMNFENVTWDFRSGTQVQTPIPGFPAVENETSIGVSLTKVTPWTRAISNTQIDALLVRVGITGLQQQENDGDIVGTTVRYHIDLAVDGGAYSTVMTKTVTEKLSSLYELTHRINLPKATTGWQIRVVRDTADSTSQMLQNKTQVQAITEVIDARLRYPHTALLYVSFNAKSFSNIPKISCKPKGRVIRIPQNYDPIARTYSGTWDGTFKWGWTNNPAWIWFDILTESRFGLGRRVTPAMLDKWELYRIAQRCDQKVPDGKGGSGTEPRFMFDVYIQAQADAWQVIKDIAAGFNGMTFWGNNMFNVVSDMPADTSKLQILTRASVVGKPTYSSGSEKNRYSSALINFSDPDNHYQDRTTAVMFPELVKQFKFKQTQLTAIGCTRESEAQRRGGWAVYSNSLDRIITVQTGLDGFAYVPGTVFAFADERLSGRVYGGRITDYDAGLKSVTTDRGTSALAGDTLMIRTQGGTVESRTIQAVNGQQLILATAFTAEPLPNAIFVIDAGQLRLQYFRVTNLTFNDEENTYSITGAEYNGAKYDAVDNNARLDTPPVSLIPTGLVGQPKNITISSYDSVRQGQRIATLVAGWDAPLDKNGKPQADIVAYQTQWKRGDNEWINIPETGLRNIEVPGIFSGDYLVRVRAINSGGASSLWASSVLTNLTGRTGDVPKPVGLRTTAINWGIQVYWSFPADTGDTLQTELQYSVNGNGDNPLLLAGVPYPQHTYTQLGLKAGVEFWYRARLVDRIGNQSDWTDWVRGESNANADDYLGDIADDFLTSADGDRLTGDIDTNLEAILQNALANHGTVEHQFAQYGEVRADILVVKTTVADVDQAMAEMSTQVQAQGTMLTSVDGKVSTVDGRVSAVDGKVDTLGQTTSQQYSQVTAVLQDKLTAMVDSTGASAIHTLKVGLRINGQEYNAGMSIAALAQPGQPVVTRVGFNANQFVLMSGSGDTQYSPFAVVNGQVFISDALIQDGSISNAKIGNVIQSNNWNGSDVGWMINKAGNATFNNVTVRGTIYGNDGYFNGTIRANKIDGDVCAIWTFPGFEIRAGEPTTRTLYWRGGLNYAARICIPYSTISMSVSK</sequence>
<dbReference type="RefSeq" id="WP_275398770.1">
    <property type="nucleotide sequence ID" value="NZ_JAKIHW010000043.1"/>
</dbReference>
<evidence type="ECO:0000259" key="4">
    <source>
        <dbReference type="PROSITE" id="PS50853"/>
    </source>
</evidence>
<dbReference type="InterPro" id="IPR015406">
    <property type="entry name" value="GpJ_CSF"/>
</dbReference>
<dbReference type="InterPro" id="IPR032876">
    <property type="entry name" value="J_dom"/>
</dbReference>
<protein>
    <submittedName>
        <fullName evidence="5">DUF1983 domain-containing protein</fullName>
    </submittedName>
</protein>
<comment type="caution">
    <text evidence="5">The sequence shown here is derived from an EMBL/GenBank/DDBJ whole genome shotgun (WGS) entry which is preliminary data.</text>
</comment>
<dbReference type="GO" id="GO:0016020">
    <property type="term" value="C:membrane"/>
    <property type="evidence" value="ECO:0007669"/>
    <property type="project" value="InterPro"/>
</dbReference>
<dbReference type="PANTHER" id="PTHR36251">
    <property type="entry name" value="FELS-1 PROPHAGE HOST SPECIFICITY PROTEIN-RELATED"/>
    <property type="match status" value="1"/>
</dbReference>
<evidence type="ECO:0000256" key="2">
    <source>
        <dbReference type="SAM" id="MobiDB-lite"/>
    </source>
</evidence>
<comment type="similarity">
    <text evidence="1">Belongs to the methyl-accepting chemotaxis (MCP) protein family.</text>
</comment>
<dbReference type="PROSITE" id="PS50192">
    <property type="entry name" value="T_SNARE"/>
    <property type="match status" value="1"/>
</dbReference>
<dbReference type="InterPro" id="IPR000727">
    <property type="entry name" value="T_SNARE_dom"/>
</dbReference>
<evidence type="ECO:0000313" key="6">
    <source>
        <dbReference type="Proteomes" id="UP001147005"/>
    </source>
</evidence>
<feature type="domain" description="Fibronectin type-III" evidence="4">
    <location>
        <begin position="728"/>
        <end position="823"/>
    </location>
</feature>
<evidence type="ECO:0000313" key="5">
    <source>
        <dbReference type="EMBL" id="MDE9621021.1"/>
    </source>
</evidence>
<dbReference type="PROSITE" id="PS50853">
    <property type="entry name" value="FN3"/>
    <property type="match status" value="2"/>
</dbReference>
<dbReference type="Gene3D" id="1.20.5.2280">
    <property type="match status" value="1"/>
</dbReference>
<dbReference type="EMBL" id="JAKIHW010000043">
    <property type="protein sequence ID" value="MDE9621021.1"/>
    <property type="molecule type" value="Genomic_DNA"/>
</dbReference>
<proteinExistence type="inferred from homology"/>
<organism evidence="5 6">
    <name type="scientific">Citrobacter portucalensis</name>
    <dbReference type="NCBI Taxonomy" id="1639133"/>
    <lineage>
        <taxon>Bacteria</taxon>
        <taxon>Pseudomonadati</taxon>
        <taxon>Pseudomonadota</taxon>
        <taxon>Gammaproteobacteria</taxon>
        <taxon>Enterobacterales</taxon>
        <taxon>Enterobacteriaceae</taxon>
        <taxon>Citrobacter</taxon>
        <taxon>Citrobacter freundii complex</taxon>
    </lineage>
</organism>
<feature type="domain" description="T-SNARE coiled-coil homology" evidence="3">
    <location>
        <begin position="883"/>
        <end position="932"/>
    </location>
</feature>
<dbReference type="InterPro" id="IPR003961">
    <property type="entry name" value="FN3_dom"/>
</dbReference>
<feature type="domain" description="Fibronectin type-III" evidence="4">
    <location>
        <begin position="623"/>
        <end position="725"/>
    </location>
</feature>
<dbReference type="PANTHER" id="PTHR36251:SF2">
    <property type="entry name" value="GIFSY-2 PROPHAGE HOST SPECIFICITY PROTEIN J, PHAGE LAMBDA"/>
    <property type="match status" value="1"/>
</dbReference>
<dbReference type="Pfam" id="PF09327">
    <property type="entry name" value="Phage_Tail_Tip"/>
    <property type="match status" value="1"/>
</dbReference>
<dbReference type="Pfam" id="PF13550">
    <property type="entry name" value="Phage-tail_3"/>
    <property type="match status" value="1"/>
</dbReference>
<dbReference type="SMART" id="SM00060">
    <property type="entry name" value="FN3"/>
    <property type="match status" value="2"/>
</dbReference>
<dbReference type="Proteomes" id="UP001147005">
    <property type="component" value="Unassembled WGS sequence"/>
</dbReference>
<dbReference type="InterPro" id="IPR053171">
    <property type="entry name" value="Viral_Tip_Attach_Protein"/>
</dbReference>
<dbReference type="Gene3D" id="2.60.40.10">
    <property type="entry name" value="Immunoglobulins"/>
    <property type="match status" value="1"/>
</dbReference>
<feature type="compositionally biased region" description="Polar residues" evidence="2">
    <location>
        <begin position="11"/>
        <end position="24"/>
    </location>
</feature>
<dbReference type="SUPFAM" id="SSF47661">
    <property type="entry name" value="t-snare proteins"/>
    <property type="match status" value="1"/>
</dbReference>
<name>A0A9X4GPM8_9ENTR</name>
<evidence type="ECO:0000259" key="3">
    <source>
        <dbReference type="PROSITE" id="PS50192"/>
    </source>
</evidence>
<dbReference type="InterPro" id="IPR055385">
    <property type="entry name" value="GpJ_HDII-ins2"/>
</dbReference>
<reference evidence="5" key="1">
    <citation type="submission" date="2022-01" db="EMBL/GenBank/DDBJ databases">
        <title>Genetic Characterization of Carbapenem-resistant Citrobacter spp. from China: a multicenter study.</title>
        <authorList>
            <person name="Ye L."/>
        </authorList>
    </citation>
    <scope>NUCLEOTIDE SEQUENCE</scope>
    <source>
        <strain evidence="5">IR5432</strain>
    </source>
</reference>
<dbReference type="InterPro" id="IPR036116">
    <property type="entry name" value="FN3_sf"/>
</dbReference>
<dbReference type="Pfam" id="PF24801">
    <property type="entry name" value="FNIII-A_GpJ"/>
    <property type="match status" value="1"/>
</dbReference>
<accession>A0A9X4GPM8</accession>
<dbReference type="AlphaFoldDB" id="A0A9X4GPM8"/>
<evidence type="ECO:0000256" key="1">
    <source>
        <dbReference type="ARBA" id="ARBA00029447"/>
    </source>
</evidence>
<dbReference type="InterPro" id="IPR010989">
    <property type="entry name" value="SNARE"/>
</dbReference>
<dbReference type="GO" id="GO:0016192">
    <property type="term" value="P:vesicle-mediated transport"/>
    <property type="evidence" value="ECO:0007669"/>
    <property type="project" value="InterPro"/>
</dbReference>
<dbReference type="SUPFAM" id="SSF49265">
    <property type="entry name" value="Fibronectin type III"/>
    <property type="match status" value="2"/>
</dbReference>
<dbReference type="CDD" id="cd00063">
    <property type="entry name" value="FN3"/>
    <property type="match status" value="1"/>
</dbReference>